<evidence type="ECO:0000313" key="11">
    <source>
        <dbReference type="Proteomes" id="UP000243459"/>
    </source>
</evidence>
<comment type="pathway">
    <text evidence="2 8">Glycan metabolism; pectin degradation; 2-dehydro-3-deoxy-D-gluconate from pectin: step 2/5.</text>
</comment>
<feature type="chain" id="PRO_5024468780" description="Pectate lyase" evidence="8">
    <location>
        <begin position="29"/>
        <end position="400"/>
    </location>
</feature>
<evidence type="ECO:0000256" key="4">
    <source>
        <dbReference type="ARBA" id="ARBA00022723"/>
    </source>
</evidence>
<dbReference type="EMBL" id="CM007387">
    <property type="protein sequence ID" value="ONK65154.1"/>
    <property type="molecule type" value="Genomic_DNA"/>
</dbReference>
<reference evidence="11" key="1">
    <citation type="journal article" date="2017" name="Nat. Commun.">
        <title>The asparagus genome sheds light on the origin and evolution of a young Y chromosome.</title>
        <authorList>
            <person name="Harkess A."/>
            <person name="Zhou J."/>
            <person name="Xu C."/>
            <person name="Bowers J.E."/>
            <person name="Van der Hulst R."/>
            <person name="Ayyampalayam S."/>
            <person name="Mercati F."/>
            <person name="Riccardi P."/>
            <person name="McKain M.R."/>
            <person name="Kakrana A."/>
            <person name="Tang H."/>
            <person name="Ray J."/>
            <person name="Groenendijk J."/>
            <person name="Arikit S."/>
            <person name="Mathioni S.M."/>
            <person name="Nakano M."/>
            <person name="Shan H."/>
            <person name="Telgmann-Rauber A."/>
            <person name="Kanno A."/>
            <person name="Yue Z."/>
            <person name="Chen H."/>
            <person name="Li W."/>
            <person name="Chen Y."/>
            <person name="Xu X."/>
            <person name="Zhang Y."/>
            <person name="Luo S."/>
            <person name="Chen H."/>
            <person name="Gao J."/>
            <person name="Mao Z."/>
            <person name="Pires J.C."/>
            <person name="Luo M."/>
            <person name="Kudrna D."/>
            <person name="Wing R.A."/>
            <person name="Meyers B.C."/>
            <person name="Yi K."/>
            <person name="Kong H."/>
            <person name="Lavrijsen P."/>
            <person name="Sunseri F."/>
            <person name="Falavigna A."/>
            <person name="Ye Y."/>
            <person name="Leebens-Mack J.H."/>
            <person name="Chen G."/>
        </authorList>
    </citation>
    <scope>NUCLEOTIDE SEQUENCE [LARGE SCALE GENOMIC DNA]</scope>
    <source>
        <strain evidence="11">cv. DH0086</strain>
    </source>
</reference>
<dbReference type="UniPathway" id="UPA00545">
    <property type="reaction ID" value="UER00824"/>
</dbReference>
<accession>A0A5P1EH91</accession>
<evidence type="ECO:0000256" key="3">
    <source>
        <dbReference type="ARBA" id="ARBA00012272"/>
    </source>
</evidence>
<dbReference type="GO" id="GO:0030570">
    <property type="term" value="F:pectate lyase activity"/>
    <property type="evidence" value="ECO:0007669"/>
    <property type="project" value="UniProtKB-EC"/>
</dbReference>
<dbReference type="Proteomes" id="UP000243459">
    <property type="component" value="Chromosome 7"/>
</dbReference>
<keyword evidence="5 8" id="KW-0732">Signal</keyword>
<evidence type="ECO:0000256" key="2">
    <source>
        <dbReference type="ARBA" id="ARBA00005220"/>
    </source>
</evidence>
<dbReference type="InterPro" id="IPR011050">
    <property type="entry name" value="Pectin_lyase_fold/virulence"/>
</dbReference>
<evidence type="ECO:0000256" key="1">
    <source>
        <dbReference type="ARBA" id="ARBA00000695"/>
    </source>
</evidence>
<dbReference type="OrthoDB" id="1637350at2759"/>
<protein>
    <recommendedName>
        <fullName evidence="3 8">Pectate lyase</fullName>
        <ecNumber evidence="3 8">4.2.2.2</ecNumber>
    </recommendedName>
</protein>
<evidence type="ECO:0000256" key="5">
    <source>
        <dbReference type="ARBA" id="ARBA00022729"/>
    </source>
</evidence>
<evidence type="ECO:0000259" key="9">
    <source>
        <dbReference type="SMART" id="SM00656"/>
    </source>
</evidence>
<feature type="domain" description="Pectate lyase" evidence="9">
    <location>
        <begin position="121"/>
        <end position="319"/>
    </location>
</feature>
<dbReference type="EC" id="4.2.2.2" evidence="3 8"/>
<dbReference type="GO" id="GO:0046872">
    <property type="term" value="F:metal ion binding"/>
    <property type="evidence" value="ECO:0007669"/>
    <property type="project" value="UniProtKB-KW"/>
</dbReference>
<dbReference type="SMART" id="SM00656">
    <property type="entry name" value="Amb_all"/>
    <property type="match status" value="1"/>
</dbReference>
<dbReference type="GO" id="GO:0045490">
    <property type="term" value="P:pectin catabolic process"/>
    <property type="evidence" value="ECO:0007669"/>
    <property type="project" value="UniProtKB-UniPathway"/>
</dbReference>
<dbReference type="SUPFAM" id="SSF51126">
    <property type="entry name" value="Pectin lyase-like"/>
    <property type="match status" value="1"/>
</dbReference>
<keyword evidence="6 8" id="KW-0106">Calcium</keyword>
<comment type="cofactor">
    <cofactor evidence="8">
        <name>Ca(2+)</name>
        <dbReference type="ChEBI" id="CHEBI:29108"/>
    </cofactor>
    <text evidence="8">Binds 1 Ca(2+) ion. Required for its activity.</text>
</comment>
<feature type="signal peptide" evidence="8">
    <location>
        <begin position="1"/>
        <end position="28"/>
    </location>
</feature>
<dbReference type="PANTHER" id="PTHR31683">
    <property type="entry name" value="PECTATE LYASE 18-RELATED"/>
    <property type="match status" value="1"/>
</dbReference>
<dbReference type="Gene3D" id="2.160.20.10">
    <property type="entry name" value="Single-stranded right-handed beta-helix, Pectin lyase-like"/>
    <property type="match status" value="1"/>
</dbReference>
<name>A0A5P1EH91_ASPOF</name>
<dbReference type="AlphaFoldDB" id="A0A5P1EH91"/>
<dbReference type="PANTHER" id="PTHR31683:SF208">
    <property type="entry name" value="PECTATE LYASE"/>
    <property type="match status" value="1"/>
</dbReference>
<dbReference type="OMA" id="CEIGMAC"/>
<keyword evidence="4 8" id="KW-0479">Metal-binding</keyword>
<sequence>MLIRSILTTILLWFATVTCFQAFYGVQARKNLDVDNSNELQDCHTGNVIDDCWRCYNSTWYENRKRLASCTKGFGKKANGGKTGQFYTVTDDTDDPMNPKFGTLRYGVIQEHPLWIIFERSMTINLKTELIIHNDKTIDGRGASVHVTGYGCITLQYVSHVIIHGVHVHDCKPSPPGYVAVRPGVKIRRGGSDGDGIKLFGARNVWIDHCSFWSCSDGLIDVIMNSTHVTISNNHFKEHDKVMLLGYNDDDAIEEKILRVTLAYNHFGKNLVQRMPRCRHGRFHIVNNYYSKWENYAIGGTANPWILSQSNVFVAPDKPFNKEVTSRIHAQDWTNWNWLSHGDELKNGAKFTQSGKSDIEFYKPMISMKARSSAEVVKMTADAGVLKCEIGMACVRKTSE</sequence>
<evidence type="ECO:0000313" key="10">
    <source>
        <dbReference type="EMBL" id="ONK65154.1"/>
    </source>
</evidence>
<proteinExistence type="inferred from homology"/>
<comment type="similarity">
    <text evidence="8">Belongs to the polysaccharide lyase 1 family.</text>
</comment>
<dbReference type="PRINTS" id="PR00807">
    <property type="entry name" value="AMBALLERGEN"/>
</dbReference>
<keyword evidence="11" id="KW-1185">Reference proteome</keyword>
<evidence type="ECO:0000256" key="8">
    <source>
        <dbReference type="RuleBase" id="RU361123"/>
    </source>
</evidence>
<dbReference type="Pfam" id="PF00544">
    <property type="entry name" value="Pectate_lyase_4"/>
    <property type="match status" value="1"/>
</dbReference>
<organism evidence="10 11">
    <name type="scientific">Asparagus officinalis</name>
    <name type="common">Garden asparagus</name>
    <dbReference type="NCBI Taxonomy" id="4686"/>
    <lineage>
        <taxon>Eukaryota</taxon>
        <taxon>Viridiplantae</taxon>
        <taxon>Streptophyta</taxon>
        <taxon>Embryophyta</taxon>
        <taxon>Tracheophyta</taxon>
        <taxon>Spermatophyta</taxon>
        <taxon>Magnoliopsida</taxon>
        <taxon>Liliopsida</taxon>
        <taxon>Asparagales</taxon>
        <taxon>Asparagaceae</taxon>
        <taxon>Asparagoideae</taxon>
        <taxon>Asparagus</taxon>
    </lineage>
</organism>
<dbReference type="InterPro" id="IPR002022">
    <property type="entry name" value="Pec_lyase"/>
</dbReference>
<dbReference type="InterPro" id="IPR012334">
    <property type="entry name" value="Pectin_lyas_fold"/>
</dbReference>
<dbReference type="Gramene" id="ONK65154">
    <property type="protein sequence ID" value="ONK65154"/>
    <property type="gene ID" value="A4U43_C07F34250"/>
</dbReference>
<evidence type="ECO:0000256" key="6">
    <source>
        <dbReference type="ARBA" id="ARBA00022837"/>
    </source>
</evidence>
<comment type="catalytic activity">
    <reaction evidence="1 8">
        <text>Eliminative cleavage of (1-&gt;4)-alpha-D-galacturonan to give oligosaccharides with 4-deoxy-alpha-D-galact-4-enuronosyl groups at their non-reducing ends.</text>
        <dbReference type="EC" id="4.2.2.2"/>
    </reaction>
</comment>
<evidence type="ECO:0000256" key="7">
    <source>
        <dbReference type="ARBA" id="ARBA00023239"/>
    </source>
</evidence>
<dbReference type="InterPro" id="IPR045032">
    <property type="entry name" value="PEL"/>
</dbReference>
<gene>
    <name evidence="10" type="ORF">A4U43_C07F34250</name>
</gene>
<dbReference type="InterPro" id="IPR018082">
    <property type="entry name" value="AmbAllergen"/>
</dbReference>
<keyword evidence="7 8" id="KW-0456">Lyase</keyword>